<feature type="domain" description="DUF8045" evidence="1">
    <location>
        <begin position="3"/>
        <end position="129"/>
    </location>
</feature>
<evidence type="ECO:0000313" key="3">
    <source>
        <dbReference type="Proteomes" id="UP000324354"/>
    </source>
</evidence>
<protein>
    <recommendedName>
        <fullName evidence="1">DUF8045 domain-containing protein</fullName>
    </recommendedName>
</protein>
<dbReference type="EMBL" id="CP023154">
    <property type="protein sequence ID" value="QEK78571.1"/>
    <property type="molecule type" value="Genomic_DNA"/>
</dbReference>
<dbReference type="Proteomes" id="UP000324354">
    <property type="component" value="Chromosome"/>
</dbReference>
<sequence>MHLRYYAPCYEKETHEKILNYLEDIKKLHNINYEEIPVRHWVPEWYSRKAEISEAYVYDNHLKPYSSLILSNCNKLLQMGLDLHCDTVSSKFKSRSGNIYVAGTIAVVENGVTLLALADKDEIFEFLKALLREGWNLLNMLEKTKPKTIVEPREREKEIKRALILALSKNFDYVLMDVKLNALSGDEWDPFIYFSPDADIIAVNERENHIIGIEVKGYRSNKGIIQKANIYEAIGEAMMYLLNPYMKYKGEKIEGSIFDEVWLCYPYKRDFEDFKRVIEITPIGLLSAYEGVVKRPEKNPFVNERAKEIFLENLSTFRSYIQGGRKMHKIV</sequence>
<evidence type="ECO:0000259" key="1">
    <source>
        <dbReference type="Pfam" id="PF26193"/>
    </source>
</evidence>
<organism evidence="2 3">
    <name type="scientific">Pyrococcus furiosus (strain ATCC 43587 / DSM 3638 / JCM 8422 / Vc1)</name>
    <dbReference type="NCBI Taxonomy" id="186497"/>
    <lineage>
        <taxon>Archaea</taxon>
        <taxon>Methanobacteriati</taxon>
        <taxon>Methanobacteriota</taxon>
        <taxon>Thermococci</taxon>
        <taxon>Thermococcales</taxon>
        <taxon>Thermococcaceae</taxon>
        <taxon>Pyrococcus</taxon>
    </lineage>
</organism>
<reference evidence="2 3" key="1">
    <citation type="submission" date="2017-08" db="EMBL/GenBank/DDBJ databases">
        <title>Resequencing and Reannotation of the genome of Pyrococcus furiosus type strain DSM3638.</title>
        <authorList>
            <person name="Reichelt R.M."/>
            <person name="Bunk B."/>
        </authorList>
    </citation>
    <scope>NUCLEOTIDE SEQUENCE [LARGE SCALE GENOMIC DNA]</scope>
    <source>
        <strain evidence="2 3">DSM 3638</strain>
    </source>
</reference>
<dbReference type="Pfam" id="PF26193">
    <property type="entry name" value="DUF8045"/>
    <property type="match status" value="1"/>
</dbReference>
<dbReference type="AlphaFoldDB" id="A0A5C0XPI7"/>
<dbReference type="InterPro" id="IPR058358">
    <property type="entry name" value="DUF8045"/>
</dbReference>
<accession>A0A5C0XPI7</accession>
<dbReference type="GeneID" id="41712711"/>
<dbReference type="RefSeq" id="WP_011012038.1">
    <property type="nucleotide sequence ID" value="NC_003413.1"/>
</dbReference>
<proteinExistence type="predicted"/>
<gene>
    <name evidence="2" type="ORF">PFDSM3638_04515</name>
</gene>
<name>A0A5C0XPI7_PYRFU</name>
<evidence type="ECO:0000313" key="2">
    <source>
        <dbReference type="EMBL" id="QEK78571.1"/>
    </source>
</evidence>
<dbReference type="GeneID" id="13301503"/>